<reference evidence="13" key="1">
    <citation type="submission" date="2021-12" db="EMBL/GenBank/DDBJ databases">
        <authorList>
            <person name="King R."/>
        </authorList>
    </citation>
    <scope>NUCLEOTIDE SEQUENCE</scope>
</reference>
<evidence type="ECO:0000256" key="11">
    <source>
        <dbReference type="SAM" id="MobiDB-lite"/>
    </source>
</evidence>
<protein>
    <recommendedName>
        <fullName evidence="12">C2H2-type domain-containing protein</fullName>
    </recommendedName>
</protein>
<organism evidence="13 14">
    <name type="scientific">Brassicogethes aeneus</name>
    <name type="common">Rape pollen beetle</name>
    <name type="synonym">Meligethes aeneus</name>
    <dbReference type="NCBI Taxonomy" id="1431903"/>
    <lineage>
        <taxon>Eukaryota</taxon>
        <taxon>Metazoa</taxon>
        <taxon>Ecdysozoa</taxon>
        <taxon>Arthropoda</taxon>
        <taxon>Hexapoda</taxon>
        <taxon>Insecta</taxon>
        <taxon>Pterygota</taxon>
        <taxon>Neoptera</taxon>
        <taxon>Endopterygota</taxon>
        <taxon>Coleoptera</taxon>
        <taxon>Polyphaga</taxon>
        <taxon>Cucujiformia</taxon>
        <taxon>Nitidulidae</taxon>
        <taxon>Meligethinae</taxon>
        <taxon>Brassicogethes</taxon>
    </lineage>
</organism>
<keyword evidence="4 10" id="KW-0863">Zinc-finger</keyword>
<evidence type="ECO:0000313" key="13">
    <source>
        <dbReference type="EMBL" id="CAH0557839.1"/>
    </source>
</evidence>
<feature type="domain" description="C2H2-type" evidence="12">
    <location>
        <begin position="480"/>
        <end position="507"/>
    </location>
</feature>
<accession>A0A9P0B9B3</accession>
<dbReference type="PANTHER" id="PTHR14196">
    <property type="entry name" value="ODD-SKIPPED - RELATED"/>
    <property type="match status" value="1"/>
</dbReference>
<proteinExistence type="predicted"/>
<dbReference type="AlphaFoldDB" id="A0A9P0B9B3"/>
<dbReference type="InterPro" id="IPR013087">
    <property type="entry name" value="Znf_C2H2_type"/>
</dbReference>
<dbReference type="Proteomes" id="UP001154078">
    <property type="component" value="Chromosome 5"/>
</dbReference>
<keyword evidence="14" id="KW-1185">Reference proteome</keyword>
<keyword evidence="3" id="KW-0677">Repeat</keyword>
<keyword evidence="5" id="KW-0862">Zinc</keyword>
<dbReference type="SUPFAM" id="SSF57667">
    <property type="entry name" value="beta-beta-alpha zinc fingers"/>
    <property type="match status" value="1"/>
</dbReference>
<keyword evidence="8" id="KW-0804">Transcription</keyword>
<dbReference type="PANTHER" id="PTHR14196:SF10">
    <property type="entry name" value="C2H2-TYPE DOMAIN-CONTAINING PROTEIN"/>
    <property type="match status" value="1"/>
</dbReference>
<dbReference type="FunFam" id="3.30.160.60:FF:000145">
    <property type="entry name" value="Zinc finger protein 574"/>
    <property type="match status" value="1"/>
</dbReference>
<evidence type="ECO:0000256" key="10">
    <source>
        <dbReference type="PROSITE-ProRule" id="PRU00042"/>
    </source>
</evidence>
<evidence type="ECO:0000256" key="6">
    <source>
        <dbReference type="ARBA" id="ARBA00023015"/>
    </source>
</evidence>
<evidence type="ECO:0000259" key="12">
    <source>
        <dbReference type="PROSITE" id="PS50157"/>
    </source>
</evidence>
<dbReference type="GO" id="GO:0009880">
    <property type="term" value="P:embryonic pattern specification"/>
    <property type="evidence" value="ECO:0007669"/>
    <property type="project" value="TreeGrafter"/>
</dbReference>
<dbReference type="GO" id="GO:0005634">
    <property type="term" value="C:nucleus"/>
    <property type="evidence" value="ECO:0007669"/>
    <property type="project" value="UniProtKB-SubCell"/>
</dbReference>
<keyword evidence="2" id="KW-0479">Metal-binding</keyword>
<dbReference type="SMART" id="SM00355">
    <property type="entry name" value="ZnF_C2H2"/>
    <property type="match status" value="2"/>
</dbReference>
<feature type="region of interest" description="Disordered" evidence="11">
    <location>
        <begin position="445"/>
        <end position="471"/>
    </location>
</feature>
<evidence type="ECO:0000256" key="1">
    <source>
        <dbReference type="ARBA" id="ARBA00004123"/>
    </source>
</evidence>
<evidence type="ECO:0000256" key="8">
    <source>
        <dbReference type="ARBA" id="ARBA00023163"/>
    </source>
</evidence>
<evidence type="ECO:0000313" key="14">
    <source>
        <dbReference type="Proteomes" id="UP001154078"/>
    </source>
</evidence>
<dbReference type="Gene3D" id="3.30.160.60">
    <property type="entry name" value="Classic Zinc Finger"/>
    <property type="match status" value="2"/>
</dbReference>
<comment type="subcellular location">
    <subcellularLocation>
        <location evidence="1">Nucleus</location>
    </subcellularLocation>
</comment>
<dbReference type="GO" id="GO:0000981">
    <property type="term" value="F:DNA-binding transcription factor activity, RNA polymerase II-specific"/>
    <property type="evidence" value="ECO:0007669"/>
    <property type="project" value="TreeGrafter"/>
</dbReference>
<feature type="region of interest" description="Disordered" evidence="11">
    <location>
        <begin position="259"/>
        <end position="279"/>
    </location>
</feature>
<keyword evidence="6" id="KW-0805">Transcription regulation</keyword>
<dbReference type="PROSITE" id="PS00028">
    <property type="entry name" value="ZINC_FINGER_C2H2_1"/>
    <property type="match status" value="2"/>
</dbReference>
<dbReference type="Pfam" id="PF00096">
    <property type="entry name" value="zf-C2H2"/>
    <property type="match status" value="2"/>
</dbReference>
<feature type="compositionally biased region" description="Low complexity" evidence="11">
    <location>
        <begin position="459"/>
        <end position="470"/>
    </location>
</feature>
<dbReference type="InterPro" id="IPR036236">
    <property type="entry name" value="Znf_C2H2_sf"/>
</dbReference>
<dbReference type="PROSITE" id="PS50157">
    <property type="entry name" value="ZINC_FINGER_C2H2_2"/>
    <property type="match status" value="2"/>
</dbReference>
<feature type="domain" description="C2H2-type" evidence="12">
    <location>
        <begin position="508"/>
        <end position="535"/>
    </location>
</feature>
<evidence type="ECO:0000256" key="5">
    <source>
        <dbReference type="ARBA" id="ARBA00022833"/>
    </source>
</evidence>
<dbReference type="GO" id="GO:0000977">
    <property type="term" value="F:RNA polymerase II transcription regulatory region sequence-specific DNA binding"/>
    <property type="evidence" value="ECO:0007669"/>
    <property type="project" value="TreeGrafter"/>
</dbReference>
<keyword evidence="9" id="KW-0539">Nucleus</keyword>
<evidence type="ECO:0000256" key="4">
    <source>
        <dbReference type="ARBA" id="ARBA00022771"/>
    </source>
</evidence>
<feature type="compositionally biased region" description="Low complexity" evidence="11">
    <location>
        <begin position="259"/>
        <end position="276"/>
    </location>
</feature>
<dbReference type="InterPro" id="IPR050717">
    <property type="entry name" value="C2H2-ZF_Transcription_Reg"/>
</dbReference>
<evidence type="ECO:0000256" key="2">
    <source>
        <dbReference type="ARBA" id="ARBA00022723"/>
    </source>
</evidence>
<dbReference type="EMBL" id="OV121136">
    <property type="protein sequence ID" value="CAH0557839.1"/>
    <property type="molecule type" value="Genomic_DNA"/>
</dbReference>
<dbReference type="OrthoDB" id="6077919at2759"/>
<name>A0A9P0B9B3_BRAAE</name>
<dbReference type="FunFam" id="3.30.160.60:FF:001385">
    <property type="entry name" value="zinc finger protein 774"/>
    <property type="match status" value="1"/>
</dbReference>
<evidence type="ECO:0000256" key="9">
    <source>
        <dbReference type="ARBA" id="ARBA00023242"/>
    </source>
</evidence>
<gene>
    <name evidence="13" type="ORF">MELIAE_LOCUS8448</name>
</gene>
<keyword evidence="7" id="KW-0238">DNA-binding</keyword>
<sequence>MHMELKDAVIMDITEAFRNEDITKTDFFDFVVTPDSNDNHSIQQFTKQMRTVNAFLGNGETTGEEVKETNNNSMLIQDVPTTTSEGVTNFEASFWNDKETVRIETAILEDLNKYCWNTDDSNGVVQINANKNNNNNTDGQIYTLTVLNGIDQNATWYRQPLNAIVKDEEGSVSSPTSMEHLQSGLDIESILSIMPGTINGFTGTYSEGTMSPNTDGLIKSETYTYEDSGFADNKEELANSLIIDTPLLEAHDSFNNNNNDWKLTNNNTTNSTSSGSPDSLLRSALQGKAFVRYNGSTSKSPKIESNTELRRALSTPPSKTETIFLKEDSDNIPTIVAGIDANGKVIFEEQINTRSVDSENPSSTHTVDDLLLSQLDHSFPEDFEKLKRIANEVAESVNQYCQIDTSADNTVNSISPISPDQIGILYNLSSPIQIQTAPVVTSTKPATKKYKRSNSGAKSQTTVQSATSTSNGVRKERSLHYCSICSKGFKDKYSVNVHIRTHTGEKPFACSLCGKSFRQKAHLAKHYQTHIAQKNAAAAGGAVPATKAKSR</sequence>
<evidence type="ECO:0000256" key="3">
    <source>
        <dbReference type="ARBA" id="ARBA00022737"/>
    </source>
</evidence>
<dbReference type="GO" id="GO:0008270">
    <property type="term" value="F:zinc ion binding"/>
    <property type="evidence" value="ECO:0007669"/>
    <property type="project" value="UniProtKB-KW"/>
</dbReference>
<dbReference type="GO" id="GO:0048619">
    <property type="term" value="P:embryonic hindgut morphogenesis"/>
    <property type="evidence" value="ECO:0007669"/>
    <property type="project" value="TreeGrafter"/>
</dbReference>
<evidence type="ECO:0000256" key="7">
    <source>
        <dbReference type="ARBA" id="ARBA00023125"/>
    </source>
</evidence>